<feature type="region of interest" description="Disordered" evidence="1">
    <location>
        <begin position="111"/>
        <end position="130"/>
    </location>
</feature>
<accession>A0A5A7V0Z7</accession>
<evidence type="ECO:0000313" key="4">
    <source>
        <dbReference type="Proteomes" id="UP000321393"/>
    </source>
</evidence>
<dbReference type="AlphaFoldDB" id="A0A5A7V0Z7"/>
<protein>
    <submittedName>
        <fullName evidence="3">Gag-protease polyprotein</fullName>
    </submittedName>
</protein>
<dbReference type="Pfam" id="PF03732">
    <property type="entry name" value="Retrotrans_gag"/>
    <property type="match status" value="1"/>
</dbReference>
<dbReference type="InterPro" id="IPR005162">
    <property type="entry name" value="Retrotrans_gag_dom"/>
</dbReference>
<dbReference type="OrthoDB" id="1306017at2759"/>
<comment type="caution">
    <text evidence="3">The sequence shown here is derived from an EMBL/GenBank/DDBJ whole genome shotgun (WGS) entry which is preliminary data.</text>
</comment>
<gene>
    <name evidence="3" type="ORF">E6C27_scaffold542G00040</name>
</gene>
<dbReference type="PANTHER" id="PTHR34482">
    <property type="entry name" value="DNA DAMAGE-INDUCIBLE PROTEIN 1-LIKE"/>
    <property type="match status" value="1"/>
</dbReference>
<dbReference type="Proteomes" id="UP000321393">
    <property type="component" value="Unassembled WGS sequence"/>
</dbReference>
<evidence type="ECO:0000259" key="2">
    <source>
        <dbReference type="Pfam" id="PF03732"/>
    </source>
</evidence>
<feature type="domain" description="Retrotransposon gag" evidence="2">
    <location>
        <begin position="12"/>
        <end position="103"/>
    </location>
</feature>
<sequence>MKCPNDQKVQCAFSFLEDRGTAWWKTVERMLGGDISKITWEQFKESFYAKFFSANVKYAKQQEFLNLDQGDMTVEQYDVEFDMLSCFAADVVKNEEAKTEKFVKVDPSKAAGRGSTLGQKRKVESQPTLAPQRNLRSGGVFQRHRQELAVARRTLRELPACRRCRRIHRGRCLVRSGVCFRCKQPEHTTDICPQKLIETTPYQPLASQQGRVFPLLVKRPSELVLW</sequence>
<evidence type="ECO:0000313" key="3">
    <source>
        <dbReference type="EMBL" id="KAA0060146.1"/>
    </source>
</evidence>
<name>A0A5A7V0Z7_CUCMM</name>
<dbReference type="PANTHER" id="PTHR34482:SF48">
    <property type="entry name" value="GAG PROTEASE POLYPROTEIN"/>
    <property type="match status" value="1"/>
</dbReference>
<organism evidence="3 4">
    <name type="scientific">Cucumis melo var. makuwa</name>
    <name type="common">Oriental melon</name>
    <dbReference type="NCBI Taxonomy" id="1194695"/>
    <lineage>
        <taxon>Eukaryota</taxon>
        <taxon>Viridiplantae</taxon>
        <taxon>Streptophyta</taxon>
        <taxon>Embryophyta</taxon>
        <taxon>Tracheophyta</taxon>
        <taxon>Spermatophyta</taxon>
        <taxon>Magnoliopsida</taxon>
        <taxon>eudicotyledons</taxon>
        <taxon>Gunneridae</taxon>
        <taxon>Pentapetalae</taxon>
        <taxon>rosids</taxon>
        <taxon>fabids</taxon>
        <taxon>Cucurbitales</taxon>
        <taxon>Cucurbitaceae</taxon>
        <taxon>Benincaseae</taxon>
        <taxon>Cucumis</taxon>
    </lineage>
</organism>
<reference evidence="3 4" key="1">
    <citation type="submission" date="2019-08" db="EMBL/GenBank/DDBJ databases">
        <title>Draft genome sequences of two oriental melons (Cucumis melo L. var makuwa).</title>
        <authorList>
            <person name="Kwon S.-Y."/>
        </authorList>
    </citation>
    <scope>NUCLEOTIDE SEQUENCE [LARGE SCALE GENOMIC DNA]</scope>
    <source>
        <strain evidence="4">cv. SW 3</strain>
        <tissue evidence="3">Leaf</tissue>
    </source>
</reference>
<evidence type="ECO:0000256" key="1">
    <source>
        <dbReference type="SAM" id="MobiDB-lite"/>
    </source>
</evidence>
<dbReference type="EMBL" id="SSTE01005702">
    <property type="protein sequence ID" value="KAA0060146.1"/>
    <property type="molecule type" value="Genomic_DNA"/>
</dbReference>
<proteinExistence type="predicted"/>